<evidence type="ECO:0000313" key="6">
    <source>
        <dbReference type="EMBL" id="EGK61081.1"/>
    </source>
</evidence>
<proteinExistence type="inferred from homology"/>
<feature type="domain" description="AAA+ ATPase" evidence="5">
    <location>
        <begin position="79"/>
        <end position="212"/>
    </location>
</feature>
<dbReference type="InterPro" id="IPR041569">
    <property type="entry name" value="AAA_lid_3"/>
</dbReference>
<dbReference type="Proteomes" id="UP000004067">
    <property type="component" value="Unassembled WGS sequence"/>
</dbReference>
<sequence>MGLGKRVEPRAEMSSTDVKSNTAEKASDTFVPEEPKYTFDDMILPEHVREQILNAADYAENSKVVFEDWGLERTHKYSKRIGINLYGEPGTGKTMAAHAIAKHLGRKIIIVNYADVESKYVGETPKNIRKVFEAGKETGSIIFFDEADAILSRRVTNMNNATDVSVNQTRSVMLMAMNEYQDFIIFATNFISNFDPAFMRRISMHVKFELPDEECRRQIWAKYIPAELPQTLDISEIAAKYDGLTGSDISNAILNAAFRAARKRETSVPSEYFYAAVEDILHSKEANREREPKTTVRPVSEAYVKEQLAKGKVENPSKMMGEGAFL</sequence>
<dbReference type="AlphaFoldDB" id="F5RK81"/>
<dbReference type="GO" id="GO:0005524">
    <property type="term" value="F:ATP binding"/>
    <property type="evidence" value="ECO:0007669"/>
    <property type="project" value="UniProtKB-KW"/>
</dbReference>
<keyword evidence="7" id="KW-1185">Reference proteome</keyword>
<feature type="region of interest" description="Disordered" evidence="4">
    <location>
        <begin position="1"/>
        <end position="27"/>
    </location>
</feature>
<evidence type="ECO:0000256" key="1">
    <source>
        <dbReference type="ARBA" id="ARBA00006914"/>
    </source>
</evidence>
<evidence type="ECO:0000256" key="3">
    <source>
        <dbReference type="ARBA" id="ARBA00022840"/>
    </source>
</evidence>
<dbReference type="SUPFAM" id="SSF52540">
    <property type="entry name" value="P-loop containing nucleoside triphosphate hydrolases"/>
    <property type="match status" value="1"/>
</dbReference>
<dbReference type="STRING" id="888060.HMPREF9081_0666"/>
<comment type="caution">
    <text evidence="6">The sequence shown here is derived from an EMBL/GenBank/DDBJ whole genome shotgun (WGS) entry which is preliminary data.</text>
</comment>
<dbReference type="InterPro" id="IPR003959">
    <property type="entry name" value="ATPase_AAA_core"/>
</dbReference>
<dbReference type="Gene3D" id="3.40.50.300">
    <property type="entry name" value="P-loop containing nucleotide triphosphate hydrolases"/>
    <property type="match status" value="1"/>
</dbReference>
<reference evidence="6 7" key="1">
    <citation type="submission" date="2011-04" db="EMBL/GenBank/DDBJ databases">
        <authorList>
            <person name="Muzny D."/>
            <person name="Qin X."/>
            <person name="Deng J."/>
            <person name="Jiang H."/>
            <person name="Liu Y."/>
            <person name="Qu J."/>
            <person name="Song X.-Z."/>
            <person name="Zhang L."/>
            <person name="Thornton R."/>
            <person name="Coyle M."/>
            <person name="Francisco L."/>
            <person name="Jackson L."/>
            <person name="Javaid M."/>
            <person name="Korchina V."/>
            <person name="Kovar C."/>
            <person name="Mata R."/>
            <person name="Mathew T."/>
            <person name="Ngo R."/>
            <person name="Nguyen L."/>
            <person name="Nguyen N."/>
            <person name="Okwuonu G."/>
            <person name="Ongeri F."/>
            <person name="Pham C."/>
            <person name="Simmons D."/>
            <person name="Wilczek-Boney K."/>
            <person name="Hale W."/>
            <person name="Jakkamsetti A."/>
            <person name="Pham P."/>
            <person name="Ruth R."/>
            <person name="San Lucas F."/>
            <person name="Warren J."/>
            <person name="Zhang J."/>
            <person name="Zhao Z."/>
            <person name="Zhou C."/>
            <person name="Zhu D."/>
            <person name="Lee S."/>
            <person name="Bess C."/>
            <person name="Blankenburg K."/>
            <person name="Forbes L."/>
            <person name="Fu Q."/>
            <person name="Gubbala S."/>
            <person name="Hirani K."/>
            <person name="Jayaseelan J.C."/>
            <person name="Lara F."/>
            <person name="Munidasa M."/>
            <person name="Palculict T."/>
            <person name="Patil S."/>
            <person name="Pu L.-L."/>
            <person name="Saada N."/>
            <person name="Tang L."/>
            <person name="Weissenberger G."/>
            <person name="Zhu Y."/>
            <person name="Hemphill L."/>
            <person name="Shang Y."/>
            <person name="Youmans B."/>
            <person name="Ayvaz T."/>
            <person name="Ross M."/>
            <person name="Santibanez J."/>
            <person name="Aqrawi P."/>
            <person name="Gross S."/>
            <person name="Joshi V."/>
            <person name="Fowler G."/>
            <person name="Nazareth L."/>
            <person name="Reid J."/>
            <person name="Worley K."/>
            <person name="Petrosino J."/>
            <person name="Highlander S."/>
            <person name="Gibbs R."/>
        </authorList>
    </citation>
    <scope>NUCLEOTIDE SEQUENCE [LARGE SCALE GENOMIC DNA]</scope>
    <source>
        <strain evidence="6 7">DSM 2778</strain>
    </source>
</reference>
<dbReference type="RefSeq" id="WP_006305532.1">
    <property type="nucleotide sequence ID" value="NZ_GL892076.1"/>
</dbReference>
<organism evidence="6 7">
    <name type="scientific">Centipeda periodontii DSM 2778</name>
    <dbReference type="NCBI Taxonomy" id="888060"/>
    <lineage>
        <taxon>Bacteria</taxon>
        <taxon>Bacillati</taxon>
        <taxon>Bacillota</taxon>
        <taxon>Negativicutes</taxon>
        <taxon>Selenomonadales</taxon>
        <taxon>Selenomonadaceae</taxon>
        <taxon>Centipeda</taxon>
    </lineage>
</organism>
<dbReference type="Gene3D" id="1.10.8.60">
    <property type="match status" value="1"/>
</dbReference>
<comment type="similarity">
    <text evidence="1">Belongs to the AAA ATPase family.</text>
</comment>
<dbReference type="SMART" id="SM00382">
    <property type="entry name" value="AAA"/>
    <property type="match status" value="1"/>
</dbReference>
<evidence type="ECO:0000259" key="5">
    <source>
        <dbReference type="SMART" id="SM00382"/>
    </source>
</evidence>
<dbReference type="CDD" id="cd19481">
    <property type="entry name" value="RecA-like_protease"/>
    <property type="match status" value="1"/>
</dbReference>
<keyword evidence="3" id="KW-0067">ATP-binding</keyword>
<evidence type="ECO:0000313" key="7">
    <source>
        <dbReference type="Proteomes" id="UP000004067"/>
    </source>
</evidence>
<dbReference type="EMBL" id="AFHQ01000024">
    <property type="protein sequence ID" value="EGK61081.1"/>
    <property type="molecule type" value="Genomic_DNA"/>
</dbReference>
<dbReference type="HOGENOM" id="CLU_000688_25_2_9"/>
<protein>
    <submittedName>
        <fullName evidence="6">AAA family ATPase</fullName>
    </submittedName>
</protein>
<gene>
    <name evidence="6" type="ORF">HMPREF9081_0666</name>
</gene>
<accession>F5RK81</accession>
<dbReference type="Pfam" id="PF00004">
    <property type="entry name" value="AAA"/>
    <property type="match status" value="1"/>
</dbReference>
<dbReference type="PANTHER" id="PTHR23073">
    <property type="entry name" value="26S PROTEASOME REGULATORY SUBUNIT"/>
    <property type="match status" value="1"/>
</dbReference>
<dbReference type="InterPro" id="IPR003593">
    <property type="entry name" value="AAA+_ATPase"/>
</dbReference>
<evidence type="ECO:0000256" key="2">
    <source>
        <dbReference type="ARBA" id="ARBA00022741"/>
    </source>
</evidence>
<evidence type="ECO:0000256" key="4">
    <source>
        <dbReference type="SAM" id="MobiDB-lite"/>
    </source>
</evidence>
<feature type="compositionally biased region" description="Polar residues" evidence="4">
    <location>
        <begin position="13"/>
        <end position="24"/>
    </location>
</feature>
<dbReference type="eggNOG" id="COG0464">
    <property type="taxonomic scope" value="Bacteria"/>
</dbReference>
<dbReference type="OrthoDB" id="9806903at2"/>
<dbReference type="InterPro" id="IPR027417">
    <property type="entry name" value="P-loop_NTPase"/>
</dbReference>
<dbReference type="GO" id="GO:0016887">
    <property type="term" value="F:ATP hydrolysis activity"/>
    <property type="evidence" value="ECO:0007669"/>
    <property type="project" value="InterPro"/>
</dbReference>
<name>F5RK81_9FIRM</name>
<dbReference type="InterPro" id="IPR050221">
    <property type="entry name" value="26S_Proteasome_ATPase"/>
</dbReference>
<keyword evidence="2" id="KW-0547">Nucleotide-binding</keyword>
<feature type="compositionally biased region" description="Basic and acidic residues" evidence="4">
    <location>
        <begin position="1"/>
        <end position="11"/>
    </location>
</feature>
<dbReference type="Pfam" id="PF17862">
    <property type="entry name" value="AAA_lid_3"/>
    <property type="match status" value="1"/>
</dbReference>